<name>A0A161XFE9_9CELL</name>
<dbReference type="PATRIC" id="fig|43678.3.peg.1979"/>
<gene>
    <name evidence="1" type="ORF">OJAG_18980</name>
</gene>
<evidence type="ECO:0008006" key="3">
    <source>
        <dbReference type="Google" id="ProtNLM"/>
    </source>
</evidence>
<dbReference type="Proteomes" id="UP000076447">
    <property type="component" value="Unassembled WGS sequence"/>
</dbReference>
<protein>
    <recommendedName>
        <fullName evidence="3">MmcQ/YjbR family DNA-binding protein</fullName>
    </recommendedName>
</protein>
<dbReference type="InterPro" id="IPR058532">
    <property type="entry name" value="YjbR/MT2646/Rv2570-like"/>
</dbReference>
<evidence type="ECO:0000313" key="2">
    <source>
        <dbReference type="Proteomes" id="UP000076447"/>
    </source>
</evidence>
<dbReference type="STRING" id="43678.OJAG_18980"/>
<dbReference type="EMBL" id="LRIE01000070">
    <property type="protein sequence ID" value="KZM35467.1"/>
    <property type="molecule type" value="Genomic_DNA"/>
</dbReference>
<evidence type="ECO:0000313" key="1">
    <source>
        <dbReference type="EMBL" id="KZM35467.1"/>
    </source>
</evidence>
<reference evidence="1 2" key="1">
    <citation type="submission" date="2016-01" db="EMBL/GenBank/DDBJ databases">
        <title>Genome sequence of Oerskovia enterophila VJag, an agar and cellulose degrading bacterium.</title>
        <authorList>
            <person name="Poehlein A."/>
            <person name="Jag V."/>
            <person name="Bengelsdorf F."/>
            <person name="Duerre P."/>
            <person name="Daniel R."/>
        </authorList>
    </citation>
    <scope>NUCLEOTIDE SEQUENCE [LARGE SCALE GENOMIC DNA]</scope>
    <source>
        <strain evidence="1 2">VJag</strain>
    </source>
</reference>
<organism evidence="1 2">
    <name type="scientific">Oerskovia enterophila</name>
    <dbReference type="NCBI Taxonomy" id="43678"/>
    <lineage>
        <taxon>Bacteria</taxon>
        <taxon>Bacillati</taxon>
        <taxon>Actinomycetota</taxon>
        <taxon>Actinomycetes</taxon>
        <taxon>Micrococcales</taxon>
        <taxon>Cellulomonadaceae</taxon>
        <taxon>Oerskovia</taxon>
    </lineage>
</organism>
<dbReference type="Pfam" id="PF04237">
    <property type="entry name" value="YjbR"/>
    <property type="match status" value="1"/>
</dbReference>
<accession>A0A161XFE9</accession>
<sequence>MATWDDVGRVASVLPDTEEHRPREWAVHGRSFVWERPLRRRDLDELGDLAPDAAPLAFYVAHEGEKLALVGDEPGTFFTTTHFAGYPIVLARLDLVAVPELEELVEDAWLARAPKRLAQSFLDATE</sequence>
<dbReference type="OrthoDB" id="954305at2"/>
<comment type="caution">
    <text evidence="1">The sequence shown here is derived from an EMBL/GenBank/DDBJ whole genome shotgun (WGS) entry which is preliminary data.</text>
</comment>
<dbReference type="AlphaFoldDB" id="A0A161XFE9"/>
<dbReference type="RefSeq" id="WP_068708338.1">
    <property type="nucleotide sequence ID" value="NZ_LRIE01000070.1"/>
</dbReference>
<proteinExistence type="predicted"/>